<evidence type="ECO:0000256" key="1">
    <source>
        <dbReference type="SAM" id="MobiDB-lite"/>
    </source>
</evidence>
<name>B4LJU4_DROVI</name>
<dbReference type="HOGENOM" id="CLU_485970_0_0_1"/>
<dbReference type="AlphaFoldDB" id="B4LJU4"/>
<evidence type="ECO:0000313" key="3">
    <source>
        <dbReference type="Proteomes" id="UP000008792"/>
    </source>
</evidence>
<dbReference type="InterPro" id="IPR026682">
    <property type="entry name" value="AKT1S1"/>
</dbReference>
<feature type="compositionally biased region" description="Polar residues" evidence="1">
    <location>
        <begin position="365"/>
        <end position="376"/>
    </location>
</feature>
<dbReference type="SMR" id="B4LJU4"/>
<feature type="compositionally biased region" description="Polar residues" evidence="1">
    <location>
        <begin position="388"/>
        <end position="402"/>
    </location>
</feature>
<feature type="region of interest" description="Disordered" evidence="1">
    <location>
        <begin position="21"/>
        <end position="46"/>
    </location>
</feature>
<dbReference type="OMA" id="CAKRLTA"/>
<sequence length="582" mass="63045">MMISCNCLNFNATSPQLQRSLSTGAGSGGAGNANSNNNNHNNNNNSSAGAGEAALPALLSQRFVQTLPRDFIYHSIFMDFFKHAYGPIPDLTINAINQRDLIYSLTLNVAGHCWQLCLCINCKVVLCAKRLTAGAGATPTLYLINSQLLCSNEQLALRRSHKSYSEAFELLIMDNDDAAPVGGATAVVNLPPPTSTASSGGIVNSSSSLSIGSLSTQAPLDGRLQRLRQLQAHQQARLQCEINETNERIERYTEQQFALLKSFREKCDQEGALLARQIQQIPEQACELLDRAMPVALEVTGGGNGCIGYAAGPGGRRRNTISSRRELGMPATPTTPLLQPPSFLPLTQDASSLQQQQQQPLPSATILTTRKMSNFDTPPATPEATPMSVGNSPTFRQQQQQASTVANNTLLLAKASAAATTSAEDADDCLFDLEDVDGVTQTSPIYQQQQQQHYQRLHQQQQQQQQQQLHHQHEDNMSDADEAEDALDLDSSLPIAMRGVGANGRGISAHLLYARSLPVEIANSPLAERANNNNNQQHVLLEDEEVLDNTVDIAASIKALAKSVHGEAVFGDLPRPRLRSQI</sequence>
<gene>
    <name evidence="2" type="primary">Dvir\GJ20761</name>
    <name evidence="2" type="ORF">Dvir_GJ20761</name>
</gene>
<dbReference type="Pfam" id="PF15798">
    <property type="entry name" value="PRAS"/>
    <property type="match status" value="1"/>
</dbReference>
<feature type="region of interest" description="Disordered" evidence="1">
    <location>
        <begin position="326"/>
        <end position="402"/>
    </location>
</feature>
<feature type="region of interest" description="Disordered" evidence="1">
    <location>
        <begin position="445"/>
        <end position="485"/>
    </location>
</feature>
<dbReference type="PANTHER" id="PTHR21844">
    <property type="entry name" value="AKT1 SUBSTRATE 1 PROTEIN"/>
    <property type="match status" value="1"/>
</dbReference>
<dbReference type="GO" id="GO:0032007">
    <property type="term" value="P:negative regulation of TOR signaling"/>
    <property type="evidence" value="ECO:0007669"/>
    <property type="project" value="InterPro"/>
</dbReference>
<reference evidence="2 3" key="1">
    <citation type="journal article" date="2007" name="Nature">
        <title>Evolution of genes and genomes on the Drosophila phylogeny.</title>
        <authorList>
            <consortium name="Drosophila 12 Genomes Consortium"/>
            <person name="Clark A.G."/>
            <person name="Eisen M.B."/>
            <person name="Smith D.R."/>
            <person name="Bergman C.M."/>
            <person name="Oliver B."/>
            <person name="Markow T.A."/>
            <person name="Kaufman T.C."/>
            <person name="Kellis M."/>
            <person name="Gelbart W."/>
            <person name="Iyer V.N."/>
            <person name="Pollard D.A."/>
            <person name="Sackton T.B."/>
            <person name="Larracuente A.M."/>
            <person name="Singh N.D."/>
            <person name="Abad J.P."/>
            <person name="Abt D.N."/>
            <person name="Adryan B."/>
            <person name="Aguade M."/>
            <person name="Akashi H."/>
            <person name="Anderson W.W."/>
            <person name="Aquadro C.F."/>
            <person name="Ardell D.H."/>
            <person name="Arguello R."/>
            <person name="Artieri C.G."/>
            <person name="Barbash D.A."/>
            <person name="Barker D."/>
            <person name="Barsanti P."/>
            <person name="Batterham P."/>
            <person name="Batzoglou S."/>
            <person name="Begun D."/>
            <person name="Bhutkar A."/>
            <person name="Blanco E."/>
            <person name="Bosak S.A."/>
            <person name="Bradley R.K."/>
            <person name="Brand A.D."/>
            <person name="Brent M.R."/>
            <person name="Brooks A.N."/>
            <person name="Brown R.H."/>
            <person name="Butlin R.K."/>
            <person name="Caggese C."/>
            <person name="Calvi B.R."/>
            <person name="Bernardo de Carvalho A."/>
            <person name="Caspi A."/>
            <person name="Castrezana S."/>
            <person name="Celniker S.E."/>
            <person name="Chang J.L."/>
            <person name="Chapple C."/>
            <person name="Chatterji S."/>
            <person name="Chinwalla A."/>
            <person name="Civetta A."/>
            <person name="Clifton S.W."/>
            <person name="Comeron J.M."/>
            <person name="Costello J.C."/>
            <person name="Coyne J.A."/>
            <person name="Daub J."/>
            <person name="David R.G."/>
            <person name="Delcher A.L."/>
            <person name="Delehaunty K."/>
            <person name="Do C.B."/>
            <person name="Ebling H."/>
            <person name="Edwards K."/>
            <person name="Eickbush T."/>
            <person name="Evans J.D."/>
            <person name="Filipski A."/>
            <person name="Findeiss S."/>
            <person name="Freyhult E."/>
            <person name="Fulton L."/>
            <person name="Fulton R."/>
            <person name="Garcia A.C."/>
            <person name="Gardiner A."/>
            <person name="Garfield D.A."/>
            <person name="Garvin B.E."/>
            <person name="Gibson G."/>
            <person name="Gilbert D."/>
            <person name="Gnerre S."/>
            <person name="Godfrey J."/>
            <person name="Good R."/>
            <person name="Gotea V."/>
            <person name="Gravely B."/>
            <person name="Greenberg A.J."/>
            <person name="Griffiths-Jones S."/>
            <person name="Gross S."/>
            <person name="Guigo R."/>
            <person name="Gustafson E.A."/>
            <person name="Haerty W."/>
            <person name="Hahn M.W."/>
            <person name="Halligan D.L."/>
            <person name="Halpern A.L."/>
            <person name="Halter G.M."/>
            <person name="Han M.V."/>
            <person name="Heger A."/>
            <person name="Hillier L."/>
            <person name="Hinrichs A.S."/>
            <person name="Holmes I."/>
            <person name="Hoskins R.A."/>
            <person name="Hubisz M.J."/>
            <person name="Hultmark D."/>
            <person name="Huntley M.A."/>
            <person name="Jaffe D.B."/>
            <person name="Jagadeeshan S."/>
            <person name="Jeck W.R."/>
            <person name="Johnson J."/>
            <person name="Jones C.D."/>
            <person name="Jordan W.C."/>
            <person name="Karpen G.H."/>
            <person name="Kataoka E."/>
            <person name="Keightley P.D."/>
            <person name="Kheradpour P."/>
            <person name="Kirkness E.F."/>
            <person name="Koerich L.B."/>
            <person name="Kristiansen K."/>
            <person name="Kudrna D."/>
            <person name="Kulathinal R.J."/>
            <person name="Kumar S."/>
            <person name="Kwok R."/>
            <person name="Lander E."/>
            <person name="Langley C.H."/>
            <person name="Lapoint R."/>
            <person name="Lazzaro B.P."/>
            <person name="Lee S.J."/>
            <person name="Levesque L."/>
            <person name="Li R."/>
            <person name="Lin C.F."/>
            <person name="Lin M.F."/>
            <person name="Lindblad-Toh K."/>
            <person name="Llopart A."/>
            <person name="Long M."/>
            <person name="Low L."/>
            <person name="Lozovsky E."/>
            <person name="Lu J."/>
            <person name="Luo M."/>
            <person name="Machado C.A."/>
            <person name="Makalowski W."/>
            <person name="Marzo M."/>
            <person name="Matsuda M."/>
            <person name="Matzkin L."/>
            <person name="McAllister B."/>
            <person name="McBride C.S."/>
            <person name="McKernan B."/>
            <person name="McKernan K."/>
            <person name="Mendez-Lago M."/>
            <person name="Minx P."/>
            <person name="Mollenhauer M.U."/>
            <person name="Montooth K."/>
            <person name="Mount S.M."/>
            <person name="Mu X."/>
            <person name="Myers E."/>
            <person name="Negre B."/>
            <person name="Newfeld S."/>
            <person name="Nielsen R."/>
            <person name="Noor M.A."/>
            <person name="O'Grady P."/>
            <person name="Pachter L."/>
            <person name="Papaceit M."/>
            <person name="Parisi M.J."/>
            <person name="Parisi M."/>
            <person name="Parts L."/>
            <person name="Pedersen J.S."/>
            <person name="Pesole G."/>
            <person name="Phillippy A.M."/>
            <person name="Ponting C.P."/>
            <person name="Pop M."/>
            <person name="Porcelli D."/>
            <person name="Powell J.R."/>
            <person name="Prohaska S."/>
            <person name="Pruitt K."/>
            <person name="Puig M."/>
            <person name="Quesneville H."/>
            <person name="Ram K.R."/>
            <person name="Rand D."/>
            <person name="Rasmussen M.D."/>
            <person name="Reed L.K."/>
            <person name="Reenan R."/>
            <person name="Reily A."/>
            <person name="Remington K.A."/>
            <person name="Rieger T.T."/>
            <person name="Ritchie M.G."/>
            <person name="Robin C."/>
            <person name="Rogers Y.H."/>
            <person name="Rohde C."/>
            <person name="Rozas J."/>
            <person name="Rubenfield M.J."/>
            <person name="Ruiz A."/>
            <person name="Russo S."/>
            <person name="Salzberg S.L."/>
            <person name="Sanchez-Gracia A."/>
            <person name="Saranga D.J."/>
            <person name="Sato H."/>
            <person name="Schaeffer S.W."/>
            <person name="Schatz M.C."/>
            <person name="Schlenke T."/>
            <person name="Schwartz R."/>
            <person name="Segarra C."/>
            <person name="Singh R.S."/>
            <person name="Sirot L."/>
            <person name="Sirota M."/>
            <person name="Sisneros N.B."/>
            <person name="Smith C.D."/>
            <person name="Smith T.F."/>
            <person name="Spieth J."/>
            <person name="Stage D.E."/>
            <person name="Stark A."/>
            <person name="Stephan W."/>
            <person name="Strausberg R.L."/>
            <person name="Strempel S."/>
            <person name="Sturgill D."/>
            <person name="Sutton G."/>
            <person name="Sutton G.G."/>
            <person name="Tao W."/>
            <person name="Teichmann S."/>
            <person name="Tobari Y.N."/>
            <person name="Tomimura Y."/>
            <person name="Tsolas J.M."/>
            <person name="Valente V.L."/>
            <person name="Venter E."/>
            <person name="Venter J.C."/>
            <person name="Vicario S."/>
            <person name="Vieira F.G."/>
            <person name="Vilella A.J."/>
            <person name="Villasante A."/>
            <person name="Walenz B."/>
            <person name="Wang J."/>
            <person name="Wasserman M."/>
            <person name="Watts T."/>
            <person name="Wilson D."/>
            <person name="Wilson R.K."/>
            <person name="Wing R.A."/>
            <person name="Wolfner M.F."/>
            <person name="Wong A."/>
            <person name="Wong G.K."/>
            <person name="Wu C.I."/>
            <person name="Wu G."/>
            <person name="Yamamoto D."/>
            <person name="Yang H.P."/>
            <person name="Yang S.P."/>
            <person name="Yorke J.A."/>
            <person name="Yoshida K."/>
            <person name="Zdobnov E."/>
            <person name="Zhang P."/>
            <person name="Zhang Y."/>
            <person name="Zimin A.V."/>
            <person name="Baldwin J."/>
            <person name="Abdouelleil A."/>
            <person name="Abdulkadir J."/>
            <person name="Abebe A."/>
            <person name="Abera B."/>
            <person name="Abreu J."/>
            <person name="Acer S.C."/>
            <person name="Aftuck L."/>
            <person name="Alexander A."/>
            <person name="An P."/>
            <person name="Anderson E."/>
            <person name="Anderson S."/>
            <person name="Arachi H."/>
            <person name="Azer M."/>
            <person name="Bachantsang P."/>
            <person name="Barry A."/>
            <person name="Bayul T."/>
            <person name="Berlin A."/>
            <person name="Bessette D."/>
            <person name="Bloom T."/>
            <person name="Blye J."/>
            <person name="Boguslavskiy L."/>
            <person name="Bonnet C."/>
            <person name="Boukhgalter B."/>
            <person name="Bourzgui I."/>
            <person name="Brown A."/>
            <person name="Cahill P."/>
            <person name="Channer S."/>
            <person name="Cheshatsang Y."/>
            <person name="Chuda L."/>
            <person name="Citroen M."/>
            <person name="Collymore A."/>
            <person name="Cooke P."/>
            <person name="Costello M."/>
            <person name="D'Aco K."/>
            <person name="Daza R."/>
            <person name="De Haan G."/>
            <person name="DeGray S."/>
            <person name="DeMaso C."/>
            <person name="Dhargay N."/>
            <person name="Dooley K."/>
            <person name="Dooley E."/>
            <person name="Doricent M."/>
            <person name="Dorje P."/>
            <person name="Dorjee K."/>
            <person name="Dupes A."/>
            <person name="Elong R."/>
            <person name="Falk J."/>
            <person name="Farina A."/>
            <person name="Faro S."/>
            <person name="Ferguson D."/>
            <person name="Fisher S."/>
            <person name="Foley C.D."/>
            <person name="Franke A."/>
            <person name="Friedrich D."/>
            <person name="Gadbois L."/>
            <person name="Gearin G."/>
            <person name="Gearin C.R."/>
            <person name="Giannoukos G."/>
            <person name="Goode T."/>
            <person name="Graham J."/>
            <person name="Grandbois E."/>
            <person name="Grewal S."/>
            <person name="Gyaltsen K."/>
            <person name="Hafez N."/>
            <person name="Hagos B."/>
            <person name="Hall J."/>
            <person name="Henson C."/>
            <person name="Hollinger A."/>
            <person name="Honan T."/>
            <person name="Huard M.D."/>
            <person name="Hughes L."/>
            <person name="Hurhula B."/>
            <person name="Husby M.E."/>
            <person name="Kamat A."/>
            <person name="Kanga B."/>
            <person name="Kashin S."/>
            <person name="Khazanovich D."/>
            <person name="Kisner P."/>
            <person name="Lance K."/>
            <person name="Lara M."/>
            <person name="Lee W."/>
            <person name="Lennon N."/>
            <person name="Letendre F."/>
            <person name="LeVine R."/>
            <person name="Lipovsky A."/>
            <person name="Liu X."/>
            <person name="Liu J."/>
            <person name="Liu S."/>
            <person name="Lokyitsang T."/>
            <person name="Lokyitsang Y."/>
            <person name="Lubonja R."/>
            <person name="Lui A."/>
            <person name="MacDonald P."/>
            <person name="Magnisalis V."/>
            <person name="Maru K."/>
            <person name="Matthews C."/>
            <person name="McCusker W."/>
            <person name="McDonough S."/>
            <person name="Mehta T."/>
            <person name="Meldrim J."/>
            <person name="Meneus L."/>
            <person name="Mihai O."/>
            <person name="Mihalev A."/>
            <person name="Mihova T."/>
            <person name="Mittelman R."/>
            <person name="Mlenga V."/>
            <person name="Montmayeur A."/>
            <person name="Mulrain L."/>
            <person name="Navidi A."/>
            <person name="Naylor J."/>
            <person name="Negash T."/>
            <person name="Nguyen T."/>
            <person name="Nguyen N."/>
            <person name="Nicol R."/>
            <person name="Norbu C."/>
            <person name="Norbu N."/>
            <person name="Novod N."/>
            <person name="O'Neill B."/>
            <person name="Osman S."/>
            <person name="Markiewicz E."/>
            <person name="Oyono O.L."/>
            <person name="Patti C."/>
            <person name="Phunkhang P."/>
            <person name="Pierre F."/>
            <person name="Priest M."/>
            <person name="Raghuraman S."/>
            <person name="Rege F."/>
            <person name="Reyes R."/>
            <person name="Rise C."/>
            <person name="Rogov P."/>
            <person name="Ross K."/>
            <person name="Ryan E."/>
            <person name="Settipalli S."/>
            <person name="Shea T."/>
            <person name="Sherpa N."/>
            <person name="Shi L."/>
            <person name="Shih D."/>
            <person name="Sparrow T."/>
            <person name="Spaulding J."/>
            <person name="Stalker J."/>
            <person name="Stange-Thomann N."/>
            <person name="Stavropoulos S."/>
            <person name="Stone C."/>
            <person name="Strader C."/>
            <person name="Tesfaye S."/>
            <person name="Thomson T."/>
            <person name="Thoulutsang Y."/>
            <person name="Thoulutsang D."/>
            <person name="Topham K."/>
            <person name="Topping I."/>
            <person name="Tsamla T."/>
            <person name="Vassiliev H."/>
            <person name="Vo A."/>
            <person name="Wangchuk T."/>
            <person name="Wangdi T."/>
            <person name="Weiand M."/>
            <person name="Wilkinson J."/>
            <person name="Wilson A."/>
            <person name="Yadav S."/>
            <person name="Young G."/>
            <person name="Yu Q."/>
            <person name="Zembek L."/>
            <person name="Zhong D."/>
            <person name="Zimmer A."/>
            <person name="Zwirko Z."/>
            <person name="Jaffe D.B."/>
            <person name="Alvarez P."/>
            <person name="Brockman W."/>
            <person name="Butler J."/>
            <person name="Chin C."/>
            <person name="Gnerre S."/>
            <person name="Grabherr M."/>
            <person name="Kleber M."/>
            <person name="Mauceli E."/>
            <person name="MacCallum I."/>
        </authorList>
    </citation>
    <scope>NUCLEOTIDE SEQUENCE [LARGE SCALE GENOMIC DNA]</scope>
    <source>
        <strain evidence="3">Tucson 15010-1051.87</strain>
    </source>
</reference>
<evidence type="ECO:0000313" key="2">
    <source>
        <dbReference type="EMBL" id="EDW60603.1"/>
    </source>
</evidence>
<feature type="compositionally biased region" description="Low complexity" evidence="1">
    <location>
        <begin position="32"/>
        <end position="46"/>
    </location>
</feature>
<protein>
    <submittedName>
        <fullName evidence="2">Uncharacterized protein</fullName>
    </submittedName>
</protein>
<accession>B4LJU4</accession>
<organism evidence="2 3">
    <name type="scientific">Drosophila virilis</name>
    <name type="common">Fruit fly</name>
    <dbReference type="NCBI Taxonomy" id="7244"/>
    <lineage>
        <taxon>Eukaryota</taxon>
        <taxon>Metazoa</taxon>
        <taxon>Ecdysozoa</taxon>
        <taxon>Arthropoda</taxon>
        <taxon>Hexapoda</taxon>
        <taxon>Insecta</taxon>
        <taxon>Pterygota</taxon>
        <taxon>Neoptera</taxon>
        <taxon>Endopterygota</taxon>
        <taxon>Diptera</taxon>
        <taxon>Brachycera</taxon>
        <taxon>Muscomorpha</taxon>
        <taxon>Ephydroidea</taxon>
        <taxon>Drosophilidae</taxon>
        <taxon>Drosophila</taxon>
    </lineage>
</organism>
<dbReference type="eggNOG" id="ENOG502S0GB">
    <property type="taxonomic scope" value="Eukaryota"/>
</dbReference>
<dbReference type="OrthoDB" id="9992964at2759"/>
<dbReference type="KEGG" id="dvi:6626958"/>
<proteinExistence type="predicted"/>
<feature type="compositionally biased region" description="Low complexity" evidence="1">
    <location>
        <begin position="344"/>
        <end position="363"/>
    </location>
</feature>
<dbReference type="STRING" id="7244.B4LJU4"/>
<dbReference type="FunCoup" id="B4LJU4">
    <property type="interactions" value="254"/>
</dbReference>
<dbReference type="InParanoid" id="B4LJU4"/>
<dbReference type="Proteomes" id="UP000008792">
    <property type="component" value="Unassembled WGS sequence"/>
</dbReference>
<feature type="compositionally biased region" description="Low complexity" evidence="1">
    <location>
        <begin position="446"/>
        <end position="469"/>
    </location>
</feature>
<dbReference type="PANTHER" id="PTHR21844:SF2">
    <property type="entry name" value="PROLINE-RICH AKT1 SUBSTRATE 1"/>
    <property type="match status" value="1"/>
</dbReference>
<dbReference type="GO" id="GO:0005737">
    <property type="term" value="C:cytoplasm"/>
    <property type="evidence" value="ECO:0007669"/>
    <property type="project" value="TreeGrafter"/>
</dbReference>
<keyword evidence="3" id="KW-1185">Reference proteome</keyword>
<dbReference type="PhylomeDB" id="B4LJU4"/>
<dbReference type="GO" id="GO:0048011">
    <property type="term" value="P:neurotrophin TRK receptor signaling pathway"/>
    <property type="evidence" value="ECO:0007669"/>
    <property type="project" value="InterPro"/>
</dbReference>
<dbReference type="EMBL" id="CH940648">
    <property type="protein sequence ID" value="EDW60603.1"/>
    <property type="molecule type" value="Genomic_DNA"/>
</dbReference>